<sequence>MEVELMAVTLKDIANRAGVSLATVSRVLNNDPRLSVSVETRRKIISIAEQLSYTKRPKSQVTGRRIAIVQWYSAERELDDIYYMSVRMNVEQAAQQAGFMTMTVFENNMDQIPQDIDGIVAIGKFSGHQLHLFEKLTPAVVVVDYDVLVGGLDCVLPDFVGGMNQAAGYLTTHYQNIGLIAGLELTTDGQRVRDVREKTFLNALKDRERYNPKLVKVENYTVDGGYKAMKELLAGPESLDAVMVTNDAMAVGALRALHEAHVVIPDQIALVSFNDIESVTCNLYPALSAVHVATDQMASVAIELLGRRLADSELAPQRVVVGTRLMLRQSTPPEETNS</sequence>
<dbReference type="InterPro" id="IPR010982">
    <property type="entry name" value="Lambda_DNA-bd_dom_sf"/>
</dbReference>
<dbReference type="PATRIC" id="fig|1613.112.peg.873"/>
<keyword evidence="3" id="KW-0804">Transcription</keyword>
<dbReference type="SMART" id="SM00354">
    <property type="entry name" value="HTH_LACI"/>
    <property type="match status" value="1"/>
</dbReference>
<dbReference type="PANTHER" id="PTHR30146">
    <property type="entry name" value="LACI-RELATED TRANSCRIPTIONAL REPRESSOR"/>
    <property type="match status" value="1"/>
</dbReference>
<organism evidence="5 6">
    <name type="scientific">Limosilactobacillus fermentum</name>
    <name type="common">Lactobacillus fermentum</name>
    <dbReference type="NCBI Taxonomy" id="1613"/>
    <lineage>
        <taxon>Bacteria</taxon>
        <taxon>Bacillati</taxon>
        <taxon>Bacillota</taxon>
        <taxon>Bacilli</taxon>
        <taxon>Lactobacillales</taxon>
        <taxon>Lactobacillaceae</taxon>
        <taxon>Limosilactobacillus</taxon>
    </lineage>
</organism>
<reference evidence="5" key="1">
    <citation type="submission" date="2016-09" db="EMBL/GenBank/DDBJ databases">
        <title>Genome Sequence of the Lactobacillus fermentum strain NCC2970 (CNCM I-5068).</title>
        <authorList>
            <person name="Barretto C."/>
            <person name="Ngom-Bru C."/>
            <person name="Genevaz A."/>
            <person name="Fournier C."/>
            <person name="Moine D."/>
            <person name="Kassam M."/>
            <person name="Iltis A."/>
            <person name="Sagory-Zalkind P."/>
            <person name="Faucherand G."/>
            <person name="Descombes P."/>
            <person name="Duboux S."/>
        </authorList>
    </citation>
    <scope>NUCLEOTIDE SEQUENCE [LARGE SCALE GENOMIC DNA]</scope>
    <source>
        <strain evidence="5">NCC2970</strain>
    </source>
</reference>
<accession>A0A1D7ZWR1</accession>
<dbReference type="Pfam" id="PF00356">
    <property type="entry name" value="LacI"/>
    <property type="match status" value="1"/>
</dbReference>
<dbReference type="InterPro" id="IPR046335">
    <property type="entry name" value="LacI/GalR-like_sensor"/>
</dbReference>
<name>A0A1D7ZWR1_LIMFE</name>
<dbReference type="AlphaFoldDB" id="A0A1D7ZWR1"/>
<dbReference type="CDD" id="cd01544">
    <property type="entry name" value="PBP1_GalR"/>
    <property type="match status" value="1"/>
</dbReference>
<dbReference type="GO" id="GO:0000976">
    <property type="term" value="F:transcription cis-regulatory region binding"/>
    <property type="evidence" value="ECO:0007669"/>
    <property type="project" value="TreeGrafter"/>
</dbReference>
<dbReference type="PROSITE" id="PS00356">
    <property type="entry name" value="HTH_LACI_1"/>
    <property type="match status" value="1"/>
</dbReference>
<dbReference type="PRINTS" id="PR00036">
    <property type="entry name" value="HTHLACI"/>
</dbReference>
<keyword evidence="1" id="KW-0805">Transcription regulation</keyword>
<proteinExistence type="predicted"/>
<dbReference type="GO" id="GO:0003700">
    <property type="term" value="F:DNA-binding transcription factor activity"/>
    <property type="evidence" value="ECO:0007669"/>
    <property type="project" value="TreeGrafter"/>
</dbReference>
<dbReference type="Gene3D" id="3.40.50.2300">
    <property type="match status" value="2"/>
</dbReference>
<protein>
    <submittedName>
        <fullName evidence="5">LacI family transcriptional regulator LacR</fullName>
    </submittedName>
</protein>
<feature type="domain" description="HTH lacI-type" evidence="4">
    <location>
        <begin position="8"/>
        <end position="64"/>
    </location>
</feature>
<dbReference type="CDD" id="cd01392">
    <property type="entry name" value="HTH_LacI"/>
    <property type="match status" value="1"/>
</dbReference>
<evidence type="ECO:0000313" key="5">
    <source>
        <dbReference type="EMBL" id="AOR74296.1"/>
    </source>
</evidence>
<dbReference type="SUPFAM" id="SSF47413">
    <property type="entry name" value="lambda repressor-like DNA-binding domains"/>
    <property type="match status" value="1"/>
</dbReference>
<dbReference type="SUPFAM" id="SSF53822">
    <property type="entry name" value="Periplasmic binding protein-like I"/>
    <property type="match status" value="1"/>
</dbReference>
<gene>
    <name evidence="5" type="ORF">LACFE_CDS0834</name>
</gene>
<dbReference type="EMBL" id="CP017151">
    <property type="protein sequence ID" value="AOR74296.1"/>
    <property type="molecule type" value="Genomic_DNA"/>
</dbReference>
<dbReference type="Proteomes" id="UP000094714">
    <property type="component" value="Chromosome"/>
</dbReference>
<dbReference type="PROSITE" id="PS50932">
    <property type="entry name" value="HTH_LACI_2"/>
    <property type="match status" value="1"/>
</dbReference>
<evidence type="ECO:0000313" key="6">
    <source>
        <dbReference type="Proteomes" id="UP000094714"/>
    </source>
</evidence>
<evidence type="ECO:0000256" key="1">
    <source>
        <dbReference type="ARBA" id="ARBA00023015"/>
    </source>
</evidence>
<evidence type="ECO:0000256" key="3">
    <source>
        <dbReference type="ARBA" id="ARBA00023163"/>
    </source>
</evidence>
<dbReference type="InterPro" id="IPR000843">
    <property type="entry name" value="HTH_LacI"/>
</dbReference>
<dbReference type="Pfam" id="PF13377">
    <property type="entry name" value="Peripla_BP_3"/>
    <property type="match status" value="1"/>
</dbReference>
<keyword evidence="2" id="KW-0238">DNA-binding</keyword>
<evidence type="ECO:0000256" key="2">
    <source>
        <dbReference type="ARBA" id="ARBA00023125"/>
    </source>
</evidence>
<evidence type="ECO:0000259" key="4">
    <source>
        <dbReference type="PROSITE" id="PS50932"/>
    </source>
</evidence>
<dbReference type="PANTHER" id="PTHR30146:SF149">
    <property type="entry name" value="HTH-TYPE TRANSCRIPTIONAL REGULATOR EBGR"/>
    <property type="match status" value="1"/>
</dbReference>
<dbReference type="InterPro" id="IPR028082">
    <property type="entry name" value="Peripla_BP_I"/>
</dbReference>
<dbReference type="Gene3D" id="1.10.260.40">
    <property type="entry name" value="lambda repressor-like DNA-binding domains"/>
    <property type="match status" value="1"/>
</dbReference>